<evidence type="ECO:0000256" key="3">
    <source>
        <dbReference type="SAM" id="MobiDB-lite"/>
    </source>
</evidence>
<dbReference type="Proteomes" id="UP000319143">
    <property type="component" value="Unassembled WGS sequence"/>
</dbReference>
<comment type="similarity">
    <text evidence="1">Belongs to the sulfatase family.</text>
</comment>
<dbReference type="InterPro" id="IPR000917">
    <property type="entry name" value="Sulfatase_N"/>
</dbReference>
<evidence type="ECO:0000313" key="6">
    <source>
        <dbReference type="Proteomes" id="UP000319143"/>
    </source>
</evidence>
<feature type="domain" description="Sulfatase N-terminal" evidence="4">
    <location>
        <begin position="35"/>
        <end position="378"/>
    </location>
</feature>
<accession>A0A5C6D973</accession>
<dbReference type="SUPFAM" id="SSF53649">
    <property type="entry name" value="Alkaline phosphatase-like"/>
    <property type="match status" value="1"/>
</dbReference>
<organism evidence="5 6">
    <name type="scientific">Novipirellula artificiosorum</name>
    <dbReference type="NCBI Taxonomy" id="2528016"/>
    <lineage>
        <taxon>Bacteria</taxon>
        <taxon>Pseudomonadati</taxon>
        <taxon>Planctomycetota</taxon>
        <taxon>Planctomycetia</taxon>
        <taxon>Pirellulales</taxon>
        <taxon>Pirellulaceae</taxon>
        <taxon>Novipirellula</taxon>
    </lineage>
</organism>
<dbReference type="Pfam" id="PF00884">
    <property type="entry name" value="Sulfatase"/>
    <property type="match status" value="1"/>
</dbReference>
<comment type="caution">
    <text evidence="5">The sequence shown here is derived from an EMBL/GenBank/DDBJ whole genome shotgun (WGS) entry which is preliminary data.</text>
</comment>
<dbReference type="InterPro" id="IPR017850">
    <property type="entry name" value="Alkaline_phosphatase_core_sf"/>
</dbReference>
<dbReference type="OrthoDB" id="816642at2"/>
<dbReference type="EMBL" id="SJPV01000013">
    <property type="protein sequence ID" value="TWU32334.1"/>
    <property type="molecule type" value="Genomic_DNA"/>
</dbReference>
<evidence type="ECO:0000256" key="2">
    <source>
        <dbReference type="ARBA" id="ARBA00022801"/>
    </source>
</evidence>
<dbReference type="AlphaFoldDB" id="A0A5C6D973"/>
<reference evidence="5 6" key="1">
    <citation type="submission" date="2019-02" db="EMBL/GenBank/DDBJ databases">
        <title>Deep-cultivation of Planctomycetes and their phenomic and genomic characterization uncovers novel biology.</title>
        <authorList>
            <person name="Wiegand S."/>
            <person name="Jogler M."/>
            <person name="Boedeker C."/>
            <person name="Pinto D."/>
            <person name="Vollmers J."/>
            <person name="Rivas-Marin E."/>
            <person name="Kohn T."/>
            <person name="Peeters S.H."/>
            <person name="Heuer A."/>
            <person name="Rast P."/>
            <person name="Oberbeckmann S."/>
            <person name="Bunk B."/>
            <person name="Jeske O."/>
            <person name="Meyerdierks A."/>
            <person name="Storesund J.E."/>
            <person name="Kallscheuer N."/>
            <person name="Luecker S."/>
            <person name="Lage O.M."/>
            <person name="Pohl T."/>
            <person name="Merkel B.J."/>
            <person name="Hornburger P."/>
            <person name="Mueller R.-W."/>
            <person name="Bruemmer F."/>
            <person name="Labrenz M."/>
            <person name="Spormann A.M."/>
            <person name="Op Den Camp H."/>
            <person name="Overmann J."/>
            <person name="Amann R."/>
            <person name="Jetten M.S.M."/>
            <person name="Mascher T."/>
            <person name="Medema M.H."/>
            <person name="Devos D.P."/>
            <person name="Kaster A.-K."/>
            <person name="Ovreas L."/>
            <person name="Rohde M."/>
            <person name="Galperin M.Y."/>
            <person name="Jogler C."/>
        </authorList>
    </citation>
    <scope>NUCLEOTIDE SEQUENCE [LARGE SCALE GENOMIC DNA]</scope>
    <source>
        <strain evidence="5 6">Poly41</strain>
    </source>
</reference>
<dbReference type="RefSeq" id="WP_146530559.1">
    <property type="nucleotide sequence ID" value="NZ_SJPV01000013.1"/>
</dbReference>
<evidence type="ECO:0000259" key="4">
    <source>
        <dbReference type="Pfam" id="PF00884"/>
    </source>
</evidence>
<keyword evidence="6" id="KW-1185">Reference proteome</keyword>
<dbReference type="GO" id="GO:0004065">
    <property type="term" value="F:arylsulfatase activity"/>
    <property type="evidence" value="ECO:0007669"/>
    <property type="project" value="UniProtKB-EC"/>
</dbReference>
<dbReference type="PANTHER" id="PTHR42693:SF53">
    <property type="entry name" value="ENDO-4-O-SULFATASE"/>
    <property type="match status" value="1"/>
</dbReference>
<dbReference type="Gene3D" id="3.30.1120.10">
    <property type="match status" value="1"/>
</dbReference>
<protein>
    <submittedName>
        <fullName evidence="5">Arylsulfatase</fullName>
        <ecNumber evidence="5">3.1.6.1</ecNumber>
    </submittedName>
</protein>
<dbReference type="EC" id="3.1.6.1" evidence="5"/>
<name>A0A5C6D973_9BACT</name>
<dbReference type="Gene3D" id="3.40.720.10">
    <property type="entry name" value="Alkaline Phosphatase, subunit A"/>
    <property type="match status" value="1"/>
</dbReference>
<feature type="region of interest" description="Disordered" evidence="3">
    <location>
        <begin position="493"/>
        <end position="513"/>
    </location>
</feature>
<dbReference type="InterPro" id="IPR050738">
    <property type="entry name" value="Sulfatase"/>
</dbReference>
<evidence type="ECO:0000256" key="1">
    <source>
        <dbReference type="ARBA" id="ARBA00008779"/>
    </source>
</evidence>
<dbReference type="PANTHER" id="PTHR42693">
    <property type="entry name" value="ARYLSULFATASE FAMILY MEMBER"/>
    <property type="match status" value="1"/>
</dbReference>
<gene>
    <name evidence="5" type="primary">atsA_116</name>
    <name evidence="5" type="ORF">Poly41_58200</name>
</gene>
<sequence length="513" mass="56878">MNTLNVMTQRLLIRTLFILFGVWATTVTTVADTLPNMIFIMTDDQGWGDVSYNGHPKIKTPNLDAMAASGIRFDRFYATASVCSPTRASCLTGRNNWRMNISNPMRADEGHLPQEEITIAEALKAKGYATGHFGKWHVGGFDAETAGSHVMPPWEAGFDECFSTHNVIVTHDPYAKLGKGGIKACYWHNGRNIPLDEGQNDPSLRGDDAAIVMTKAVDFIREQAAAEKPFLALVWFHNVHTPLGKNTELMKQYADCDPKEQVYFSNITAVDTQVGVLRAELRELGVADSTMVWFTSDNGPNLKGKKDVKLAAAQGGKFAYTPLGSSGAFRGWKRDCYEGGLRMPGILEWPAGITRPFATEFAAVTSDYFPTALDAAGIPLPTDRQYDGISLLPLIEGLETERKSPIGFHCNGMQAWTENRYKIVRTIKAKKKSSAQWELYDLIADPFEENSLAPKHPEIVQRMSGDFAKWAESAQADQQKVIAQHYLLGSTPLRKRDVESNNSPRRLRADANP</sequence>
<proteinExistence type="inferred from homology"/>
<keyword evidence="2 5" id="KW-0378">Hydrolase</keyword>
<evidence type="ECO:0000313" key="5">
    <source>
        <dbReference type="EMBL" id="TWU32334.1"/>
    </source>
</evidence>